<comment type="caution">
    <text evidence="2">The sequence shown here is derived from an EMBL/GenBank/DDBJ whole genome shotgun (WGS) entry which is preliminary data.</text>
</comment>
<dbReference type="RefSeq" id="WP_109387463.1">
    <property type="nucleotide sequence ID" value="NZ_QETF01000004.1"/>
</dbReference>
<sequence>MGRIIPIIALLGVLSACGAGRDVPRLSDVQTDEAQANLAARDTGGGGGFLSGLFNRRAENPDAAIIEAAVSEAAGIGGAAPVETAREPEAAPRRGGLFGLFRGRTTTPEPEAPSNDAVEAGTMLPFGAYARVCDLPRDRRGTRVARLSGHGVYDSIPNSTAARPHYITGFADGCARTFTAAVVVPADAETHEFIRYTARPDRPYSEVDDAYEALKASVCRVGRGRPCGDRIEQLTRQTEFLTIYERFESETSPWAEILLHDGAVLAMDIGTE</sequence>
<feature type="region of interest" description="Disordered" evidence="1">
    <location>
        <begin position="80"/>
        <end position="118"/>
    </location>
</feature>
<evidence type="ECO:0000313" key="2">
    <source>
        <dbReference type="EMBL" id="PWG17695.1"/>
    </source>
</evidence>
<evidence type="ECO:0000313" key="3">
    <source>
        <dbReference type="Proteomes" id="UP000245293"/>
    </source>
</evidence>
<proteinExistence type="predicted"/>
<keyword evidence="3" id="KW-1185">Reference proteome</keyword>
<dbReference type="EMBL" id="QETF01000004">
    <property type="protein sequence ID" value="PWG17695.1"/>
    <property type="molecule type" value="Genomic_DNA"/>
</dbReference>
<evidence type="ECO:0008006" key="4">
    <source>
        <dbReference type="Google" id="ProtNLM"/>
    </source>
</evidence>
<feature type="compositionally biased region" description="Low complexity" evidence="1">
    <location>
        <begin position="93"/>
        <end position="107"/>
    </location>
</feature>
<name>A0A2V1P5F6_9RHOB</name>
<dbReference type="AlphaFoldDB" id="A0A2V1P5F6"/>
<dbReference type="Proteomes" id="UP000245293">
    <property type="component" value="Unassembled WGS sequence"/>
</dbReference>
<dbReference type="PROSITE" id="PS51257">
    <property type="entry name" value="PROKAR_LIPOPROTEIN"/>
    <property type="match status" value="1"/>
</dbReference>
<dbReference type="OrthoDB" id="7865311at2"/>
<accession>A0A2V1P5F6</accession>
<evidence type="ECO:0000256" key="1">
    <source>
        <dbReference type="SAM" id="MobiDB-lite"/>
    </source>
</evidence>
<protein>
    <recommendedName>
        <fullName evidence="4">Lipoprotein</fullName>
    </recommendedName>
</protein>
<gene>
    <name evidence="2" type="ORF">DFK10_05590</name>
</gene>
<organism evidence="2 3">
    <name type="scientific">Salibaculum griseiflavum</name>
    <dbReference type="NCBI Taxonomy" id="1914409"/>
    <lineage>
        <taxon>Bacteria</taxon>
        <taxon>Pseudomonadati</taxon>
        <taxon>Pseudomonadota</taxon>
        <taxon>Alphaproteobacteria</taxon>
        <taxon>Rhodobacterales</taxon>
        <taxon>Roseobacteraceae</taxon>
        <taxon>Salibaculum</taxon>
    </lineage>
</organism>
<reference evidence="3" key="1">
    <citation type="submission" date="2018-05" db="EMBL/GenBank/DDBJ databases">
        <authorList>
            <person name="Du Z."/>
            <person name="Wang X."/>
        </authorList>
    </citation>
    <scope>NUCLEOTIDE SEQUENCE [LARGE SCALE GENOMIC DNA]</scope>
    <source>
        <strain evidence="3">WDS4C29</strain>
    </source>
</reference>